<gene>
    <name evidence="2" type="ORF">UJA718_LOCUS42286</name>
</gene>
<accession>A0A821QCH4</accession>
<protein>
    <recommendedName>
        <fullName evidence="4">Peptidase A1 domain-containing protein</fullName>
    </recommendedName>
</protein>
<feature type="non-terminal residue" evidence="2">
    <location>
        <position position="1"/>
    </location>
</feature>
<keyword evidence="3" id="KW-1185">Reference proteome</keyword>
<name>A0A821QCH4_9BILA</name>
<reference evidence="2" key="1">
    <citation type="submission" date="2021-02" db="EMBL/GenBank/DDBJ databases">
        <authorList>
            <person name="Nowell W R."/>
        </authorList>
    </citation>
    <scope>NUCLEOTIDE SEQUENCE</scope>
</reference>
<evidence type="ECO:0000256" key="1">
    <source>
        <dbReference type="SAM" id="MobiDB-lite"/>
    </source>
</evidence>
<evidence type="ECO:0000313" key="2">
    <source>
        <dbReference type="EMBL" id="CAF4823882.1"/>
    </source>
</evidence>
<comment type="caution">
    <text evidence="2">The sequence shown here is derived from an EMBL/GenBank/DDBJ whole genome shotgun (WGS) entry which is preliminary data.</text>
</comment>
<evidence type="ECO:0000313" key="3">
    <source>
        <dbReference type="Proteomes" id="UP000663873"/>
    </source>
</evidence>
<dbReference type="AlphaFoldDB" id="A0A821QCH4"/>
<evidence type="ECO:0008006" key="4">
    <source>
        <dbReference type="Google" id="ProtNLM"/>
    </source>
</evidence>
<dbReference type="EMBL" id="CAJOBP010053757">
    <property type="protein sequence ID" value="CAF4823882.1"/>
    <property type="molecule type" value="Genomic_DNA"/>
</dbReference>
<feature type="region of interest" description="Disordered" evidence="1">
    <location>
        <begin position="23"/>
        <end position="42"/>
    </location>
</feature>
<proteinExistence type="predicted"/>
<sequence length="42" mass="4791">IGPWYTEFDFTNNRVGFAKSVPAKNSTLRNAQKKSPLRQLLP</sequence>
<organism evidence="2 3">
    <name type="scientific">Rotaria socialis</name>
    <dbReference type="NCBI Taxonomy" id="392032"/>
    <lineage>
        <taxon>Eukaryota</taxon>
        <taxon>Metazoa</taxon>
        <taxon>Spiralia</taxon>
        <taxon>Gnathifera</taxon>
        <taxon>Rotifera</taxon>
        <taxon>Eurotatoria</taxon>
        <taxon>Bdelloidea</taxon>
        <taxon>Philodinida</taxon>
        <taxon>Philodinidae</taxon>
        <taxon>Rotaria</taxon>
    </lineage>
</organism>
<dbReference type="Proteomes" id="UP000663873">
    <property type="component" value="Unassembled WGS sequence"/>
</dbReference>